<dbReference type="OrthoDB" id="1430683at2"/>
<dbReference type="SMART" id="SM00850">
    <property type="entry name" value="LytTR"/>
    <property type="match status" value="1"/>
</dbReference>
<dbReference type="PANTHER" id="PTHR37299">
    <property type="entry name" value="TRANSCRIPTIONAL REGULATOR-RELATED"/>
    <property type="match status" value="1"/>
</dbReference>
<dbReference type="Pfam" id="PF04397">
    <property type="entry name" value="LytTR"/>
    <property type="match status" value="1"/>
</dbReference>
<gene>
    <name evidence="2" type="ORF">SAMN04515674_104191</name>
</gene>
<reference evidence="2 3" key="1">
    <citation type="submission" date="2016-10" db="EMBL/GenBank/DDBJ databases">
        <authorList>
            <person name="de Groot N.N."/>
        </authorList>
    </citation>
    <scope>NUCLEOTIDE SEQUENCE [LARGE SCALE GENOMIC DNA]</scope>
    <source>
        <strain evidence="3">E92,LMG 26720,CCM 7988</strain>
    </source>
</reference>
<protein>
    <submittedName>
        <fullName evidence="2">Two-component system, LytT family, response regulator</fullName>
    </submittedName>
</protein>
<dbReference type="InterPro" id="IPR007492">
    <property type="entry name" value="LytTR_DNA-bd_dom"/>
</dbReference>
<keyword evidence="3" id="KW-1185">Reference proteome</keyword>
<name>A0A1I5RQE3_9BACT</name>
<dbReference type="AlphaFoldDB" id="A0A1I5RQE3"/>
<dbReference type="GO" id="GO:0003677">
    <property type="term" value="F:DNA binding"/>
    <property type="evidence" value="ECO:0007669"/>
    <property type="project" value="InterPro"/>
</dbReference>
<organism evidence="2 3">
    <name type="scientific">Pseudarcicella hirudinis</name>
    <dbReference type="NCBI Taxonomy" id="1079859"/>
    <lineage>
        <taxon>Bacteria</taxon>
        <taxon>Pseudomonadati</taxon>
        <taxon>Bacteroidota</taxon>
        <taxon>Cytophagia</taxon>
        <taxon>Cytophagales</taxon>
        <taxon>Flectobacillaceae</taxon>
        <taxon>Pseudarcicella</taxon>
    </lineage>
</organism>
<evidence type="ECO:0000313" key="2">
    <source>
        <dbReference type="EMBL" id="SFP60735.1"/>
    </source>
</evidence>
<dbReference type="Gene3D" id="2.40.50.1020">
    <property type="entry name" value="LytTr DNA-binding domain"/>
    <property type="match status" value="1"/>
</dbReference>
<evidence type="ECO:0000313" key="3">
    <source>
        <dbReference type="Proteomes" id="UP000199306"/>
    </source>
</evidence>
<accession>A0A1I5RQE3</accession>
<sequence length="144" mass="16725">MNTLTTFPQSTIIPGIMPGNGNYAQAKPLSIYINKKTKYINIDDIVMLQGESNYTFIYLTNGKKILLSKTLKDFEAILTLHPFVRIHKSYLINLNYLQSFEVKHEYFVVMKTGQKVDISRRKKVAFQRKATAYLSGRQHFDWVL</sequence>
<dbReference type="EMBL" id="FOXH01000004">
    <property type="protein sequence ID" value="SFP60735.1"/>
    <property type="molecule type" value="Genomic_DNA"/>
</dbReference>
<dbReference type="RefSeq" id="WP_092015556.1">
    <property type="nucleotide sequence ID" value="NZ_FOXH01000004.1"/>
</dbReference>
<dbReference type="STRING" id="1079859.SAMN04515674_104191"/>
<evidence type="ECO:0000259" key="1">
    <source>
        <dbReference type="PROSITE" id="PS50930"/>
    </source>
</evidence>
<dbReference type="InterPro" id="IPR046947">
    <property type="entry name" value="LytR-like"/>
</dbReference>
<dbReference type="Proteomes" id="UP000199306">
    <property type="component" value="Unassembled WGS sequence"/>
</dbReference>
<dbReference type="GO" id="GO:0000156">
    <property type="term" value="F:phosphorelay response regulator activity"/>
    <property type="evidence" value="ECO:0007669"/>
    <property type="project" value="InterPro"/>
</dbReference>
<proteinExistence type="predicted"/>
<dbReference type="PROSITE" id="PS50930">
    <property type="entry name" value="HTH_LYTTR"/>
    <property type="match status" value="1"/>
</dbReference>
<dbReference type="PANTHER" id="PTHR37299:SF1">
    <property type="entry name" value="STAGE 0 SPORULATION PROTEIN A HOMOLOG"/>
    <property type="match status" value="1"/>
</dbReference>
<feature type="domain" description="HTH LytTR-type" evidence="1">
    <location>
        <begin position="29"/>
        <end position="132"/>
    </location>
</feature>